<dbReference type="GO" id="GO:0006412">
    <property type="term" value="P:translation"/>
    <property type="evidence" value="ECO:0007669"/>
    <property type="project" value="InterPro"/>
</dbReference>
<dbReference type="HOGENOM" id="CLU_057182_0_0_1"/>
<dbReference type="Proteomes" id="UP000016923">
    <property type="component" value="Unassembled WGS sequence"/>
</dbReference>
<dbReference type="PANTHER" id="PTHR13501:SF10">
    <property type="entry name" value="LARGE RIBOSOMAL SUBUNIT PROTEIN UL22M"/>
    <property type="match status" value="1"/>
</dbReference>
<keyword evidence="3 4" id="KW-0687">Ribonucleoprotein</keyword>
<keyword evidence="2 4" id="KW-0689">Ribosomal protein</keyword>
<evidence type="ECO:0000256" key="1">
    <source>
        <dbReference type="ARBA" id="ARBA00009451"/>
    </source>
</evidence>
<evidence type="ECO:0000313" key="6">
    <source>
        <dbReference type="EMBL" id="EPE06946.1"/>
    </source>
</evidence>
<gene>
    <name evidence="6" type="ORF">F503_03373</name>
</gene>
<dbReference type="STRING" id="1262450.S3C519"/>
<dbReference type="Gene3D" id="3.90.470.10">
    <property type="entry name" value="Ribosomal protein L22/L17"/>
    <property type="match status" value="1"/>
</dbReference>
<evidence type="ECO:0000256" key="2">
    <source>
        <dbReference type="ARBA" id="ARBA00022980"/>
    </source>
</evidence>
<reference evidence="6 7" key="1">
    <citation type="journal article" date="2013" name="BMC Genomics">
        <title>The genome and transcriptome of the pine saprophyte Ophiostoma piceae, and a comparison with the bark beetle-associated pine pathogen Grosmannia clavigera.</title>
        <authorList>
            <person name="Haridas S."/>
            <person name="Wang Y."/>
            <person name="Lim L."/>
            <person name="Massoumi Alamouti S."/>
            <person name="Jackman S."/>
            <person name="Docking R."/>
            <person name="Robertson G."/>
            <person name="Birol I."/>
            <person name="Bohlmann J."/>
            <person name="Breuil C."/>
        </authorList>
    </citation>
    <scope>NUCLEOTIDE SEQUENCE [LARGE SCALE GENOMIC DNA]</scope>
    <source>
        <strain evidence="6 7">UAMH 11346</strain>
    </source>
</reference>
<dbReference type="eggNOG" id="KOG1711">
    <property type="taxonomic scope" value="Eukaryota"/>
</dbReference>
<keyword evidence="7" id="KW-1185">Reference proteome</keyword>
<organism evidence="6 7">
    <name type="scientific">Ophiostoma piceae (strain UAMH 11346)</name>
    <name type="common">Sap stain fungus</name>
    <dbReference type="NCBI Taxonomy" id="1262450"/>
    <lineage>
        <taxon>Eukaryota</taxon>
        <taxon>Fungi</taxon>
        <taxon>Dikarya</taxon>
        <taxon>Ascomycota</taxon>
        <taxon>Pezizomycotina</taxon>
        <taxon>Sordariomycetes</taxon>
        <taxon>Sordariomycetidae</taxon>
        <taxon>Ophiostomatales</taxon>
        <taxon>Ophiostomataceae</taxon>
        <taxon>Ophiostoma</taxon>
    </lineage>
</organism>
<proteinExistence type="inferred from homology"/>
<dbReference type="InterPro" id="IPR047867">
    <property type="entry name" value="Ribosomal_uL22_bac/org-type"/>
</dbReference>
<evidence type="ECO:0000256" key="5">
    <source>
        <dbReference type="SAM" id="MobiDB-lite"/>
    </source>
</evidence>
<dbReference type="EMBL" id="KE148152">
    <property type="protein sequence ID" value="EPE06946.1"/>
    <property type="molecule type" value="Genomic_DNA"/>
</dbReference>
<evidence type="ECO:0000256" key="3">
    <source>
        <dbReference type="ARBA" id="ARBA00023274"/>
    </source>
</evidence>
<sequence length="394" mass="44749">MAIMSLNLSSRRVLLTGLRPATCSAVATTQCLVLRTRPQQPQNQPQPRPAHSCRSMHTTTARPISWRSIFGRRKKPTPASGDISEAFGGDLGRASTRQELRQRMTNPGISASPFLAGDMKQSNVDEEEVQEGREGMEATKEALEDGEEKAKVTRNKNILGTSLLQSDLQRAIDPDPRSRVRWERKKVIQHVARMLDPAGTETRDEKLARTERTLLHKSMPIPTSTKKLVHLARQIAGKTLEEALVQMQFSKKKMAKEVKWYLEEARDIAVVERGMGLGRVQKALQNKADGAEEDKPIRIQTKDGQLLSIADPTRIYIDQAWVGKGEWRAATPEYRARGRRNMRWSPSTYLSIVLKEEKTRIRQHGERLEKEAKKAPWVHLPNRPVTAQRPYYSW</sequence>
<dbReference type="Pfam" id="PF00237">
    <property type="entry name" value="Ribosomal_L22"/>
    <property type="match status" value="1"/>
</dbReference>
<name>S3C519_OPHP1</name>
<dbReference type="AlphaFoldDB" id="S3C519"/>
<dbReference type="PANTHER" id="PTHR13501">
    <property type="entry name" value="CHLOROPLAST 50S RIBOSOMAL PROTEIN L22-RELATED"/>
    <property type="match status" value="1"/>
</dbReference>
<dbReference type="VEuPathDB" id="FungiDB:F503_03373"/>
<evidence type="ECO:0000313" key="7">
    <source>
        <dbReference type="Proteomes" id="UP000016923"/>
    </source>
</evidence>
<dbReference type="GO" id="GO:0015934">
    <property type="term" value="C:large ribosomal subunit"/>
    <property type="evidence" value="ECO:0007669"/>
    <property type="project" value="InterPro"/>
</dbReference>
<dbReference type="GO" id="GO:0003735">
    <property type="term" value="F:structural constituent of ribosome"/>
    <property type="evidence" value="ECO:0007669"/>
    <property type="project" value="InterPro"/>
</dbReference>
<feature type="region of interest" description="Disordered" evidence="5">
    <location>
        <begin position="37"/>
        <end position="61"/>
    </location>
</feature>
<dbReference type="InterPro" id="IPR001063">
    <property type="entry name" value="Ribosomal_uL22"/>
</dbReference>
<dbReference type="InterPro" id="IPR036394">
    <property type="entry name" value="Ribosomal_uL22_sf"/>
</dbReference>
<dbReference type="FunFam" id="3.90.470.10:FF:000017">
    <property type="entry name" value="54S ribosomal protein L22, mitochondrial"/>
    <property type="match status" value="1"/>
</dbReference>
<dbReference type="SUPFAM" id="SSF54843">
    <property type="entry name" value="Ribosomal protein L22"/>
    <property type="match status" value="1"/>
</dbReference>
<dbReference type="CDD" id="cd00336">
    <property type="entry name" value="Ribosomal_L22"/>
    <property type="match status" value="1"/>
</dbReference>
<comment type="similarity">
    <text evidence="1 4">Belongs to the universal ribosomal protein uL22 family.</text>
</comment>
<evidence type="ECO:0000256" key="4">
    <source>
        <dbReference type="RuleBase" id="RU004005"/>
    </source>
</evidence>
<dbReference type="OrthoDB" id="416470at2759"/>
<protein>
    <submittedName>
        <fullName evidence="6">Mitochondrial large ribosomal subunit</fullName>
    </submittedName>
</protein>
<accession>S3C519</accession>